<dbReference type="AlphaFoldDB" id="A0A7Y0GCQ6"/>
<name>A0A7Y0GCQ6_9SPHN</name>
<dbReference type="Gene3D" id="3.30.70.100">
    <property type="match status" value="1"/>
</dbReference>
<feature type="domain" description="DUF1330" evidence="1">
    <location>
        <begin position="3"/>
        <end position="94"/>
    </location>
</feature>
<sequence length="95" mass="10486">MAAYAIFIRNSISDPDKFAEYGQKAGGTMAGHKVEPLVVYNPCETPEGEPAEGVVMVKFDTMDEAKAWYFGDAYQEVAKLRKASSDYRVILTEGL</sequence>
<evidence type="ECO:0000313" key="3">
    <source>
        <dbReference type="Proteomes" id="UP000583556"/>
    </source>
</evidence>
<evidence type="ECO:0000313" key="2">
    <source>
        <dbReference type="EMBL" id="NML95857.1"/>
    </source>
</evidence>
<comment type="caution">
    <text evidence="2">The sequence shown here is derived from an EMBL/GenBank/DDBJ whole genome shotgun (WGS) entry which is preliminary data.</text>
</comment>
<evidence type="ECO:0000259" key="1">
    <source>
        <dbReference type="Pfam" id="PF07045"/>
    </source>
</evidence>
<keyword evidence="3" id="KW-1185">Reference proteome</keyword>
<dbReference type="InterPro" id="IPR010753">
    <property type="entry name" value="DUF1330"/>
</dbReference>
<dbReference type="Pfam" id="PF07045">
    <property type="entry name" value="DUF1330"/>
    <property type="match status" value="1"/>
</dbReference>
<proteinExistence type="predicted"/>
<dbReference type="Proteomes" id="UP000583556">
    <property type="component" value="Unassembled WGS sequence"/>
</dbReference>
<gene>
    <name evidence="2" type="ORF">HHL27_19465</name>
</gene>
<dbReference type="InterPro" id="IPR011008">
    <property type="entry name" value="Dimeric_a/b-barrel"/>
</dbReference>
<reference evidence="2 3" key="1">
    <citation type="submission" date="2020-04" db="EMBL/GenBank/DDBJ databases">
        <title>Novosphingobium sp. TW-4 isolated from soil.</title>
        <authorList>
            <person name="Dahal R.H."/>
            <person name="Chaudhary D.K."/>
        </authorList>
    </citation>
    <scope>NUCLEOTIDE SEQUENCE [LARGE SCALE GENOMIC DNA]</scope>
    <source>
        <strain evidence="2 3">TW-4</strain>
    </source>
</reference>
<dbReference type="SUPFAM" id="SSF54909">
    <property type="entry name" value="Dimeric alpha+beta barrel"/>
    <property type="match status" value="1"/>
</dbReference>
<organism evidence="2 3">
    <name type="scientific">Novosphingobium olei</name>
    <dbReference type="NCBI Taxonomy" id="2728851"/>
    <lineage>
        <taxon>Bacteria</taxon>
        <taxon>Pseudomonadati</taxon>
        <taxon>Pseudomonadota</taxon>
        <taxon>Alphaproteobacteria</taxon>
        <taxon>Sphingomonadales</taxon>
        <taxon>Sphingomonadaceae</taxon>
        <taxon>Novosphingobium</taxon>
    </lineage>
</organism>
<protein>
    <submittedName>
        <fullName evidence="2">DUF1330 domain-containing protein</fullName>
    </submittedName>
</protein>
<dbReference type="EMBL" id="JABBGM010000013">
    <property type="protein sequence ID" value="NML95857.1"/>
    <property type="molecule type" value="Genomic_DNA"/>
</dbReference>
<accession>A0A7Y0GCQ6</accession>
<dbReference type="RefSeq" id="WP_169495056.1">
    <property type="nucleotide sequence ID" value="NZ_JABBGM010000013.1"/>
</dbReference>